<dbReference type="AlphaFoldDB" id="A0A4P9WRR5"/>
<dbReference type="EMBL" id="KZ994167">
    <property type="protein sequence ID" value="RKO93626.1"/>
    <property type="molecule type" value="Genomic_DNA"/>
</dbReference>
<sequence>MISDALVGGPESLAAPVGRCCCTAGACGSLGNNGNENGAFGVVNLSILEPSNTGVDESGCRQGGRDCTIASVNCRLRSIHSKKISHSTLTPGLILMKFEISDSEVSDWVRTLVYEVDGWMSPWACADEPVGDVPFGPSRFKELPRPPVPGAEGAFPPVLRLICCKFLIGESEYQRKVMLVCNGSDLILRWHCTLSHLSQETYEYLKYQPQSIACIGVRLAVVHSGGYGGLGGGGGVSGDNWAMDA</sequence>
<evidence type="ECO:0000313" key="1">
    <source>
        <dbReference type="EMBL" id="RKO93626.1"/>
    </source>
</evidence>
<reference evidence="2" key="1">
    <citation type="journal article" date="2018" name="Nat. Microbiol.">
        <title>Leveraging single-cell genomics to expand the fungal tree of life.</title>
        <authorList>
            <person name="Ahrendt S.R."/>
            <person name="Quandt C.A."/>
            <person name="Ciobanu D."/>
            <person name="Clum A."/>
            <person name="Salamov A."/>
            <person name="Andreopoulos B."/>
            <person name="Cheng J.F."/>
            <person name="Woyke T."/>
            <person name="Pelin A."/>
            <person name="Henrissat B."/>
            <person name="Reynolds N.K."/>
            <person name="Benny G.L."/>
            <person name="Smith M.E."/>
            <person name="James T.Y."/>
            <person name="Grigoriev I.V."/>
        </authorList>
    </citation>
    <scope>NUCLEOTIDE SEQUENCE [LARGE SCALE GENOMIC DNA]</scope>
</reference>
<organism evidence="1 2">
    <name type="scientific">Blyttiomyces helicus</name>
    <dbReference type="NCBI Taxonomy" id="388810"/>
    <lineage>
        <taxon>Eukaryota</taxon>
        <taxon>Fungi</taxon>
        <taxon>Fungi incertae sedis</taxon>
        <taxon>Chytridiomycota</taxon>
        <taxon>Chytridiomycota incertae sedis</taxon>
        <taxon>Chytridiomycetes</taxon>
        <taxon>Chytridiomycetes incertae sedis</taxon>
        <taxon>Blyttiomyces</taxon>
    </lineage>
</organism>
<keyword evidence="2" id="KW-1185">Reference proteome</keyword>
<name>A0A4P9WRR5_9FUNG</name>
<protein>
    <submittedName>
        <fullName evidence="1">Uncharacterized protein</fullName>
    </submittedName>
</protein>
<proteinExistence type="predicted"/>
<gene>
    <name evidence="1" type="ORF">BDK51DRAFT_28590</name>
</gene>
<dbReference type="Proteomes" id="UP000269721">
    <property type="component" value="Unassembled WGS sequence"/>
</dbReference>
<accession>A0A4P9WRR5</accession>
<evidence type="ECO:0000313" key="2">
    <source>
        <dbReference type="Proteomes" id="UP000269721"/>
    </source>
</evidence>